<dbReference type="InterPro" id="IPR001810">
    <property type="entry name" value="F-box_dom"/>
</dbReference>
<reference evidence="2" key="1">
    <citation type="journal article" date="2021" name="Genome Biol. Evol.">
        <title>The assembled and annotated genome of the fairy-ring fungus Marasmius oreades.</title>
        <authorList>
            <person name="Hiltunen M."/>
            <person name="Ament-Velasquez S.L."/>
            <person name="Johannesson H."/>
        </authorList>
    </citation>
    <scope>NUCLEOTIDE SEQUENCE</scope>
    <source>
        <strain evidence="2">03SP1</strain>
    </source>
</reference>
<gene>
    <name evidence="2" type="ORF">E1B28_010565</name>
</gene>
<dbReference type="PROSITE" id="PS50181">
    <property type="entry name" value="FBOX"/>
    <property type="match status" value="1"/>
</dbReference>
<accession>A0A9P7RYK6</accession>
<proteinExistence type="predicted"/>
<name>A0A9P7RYK6_9AGAR</name>
<dbReference type="KEGG" id="more:E1B28_010565"/>
<comment type="caution">
    <text evidence="2">The sequence shown here is derived from an EMBL/GenBank/DDBJ whole genome shotgun (WGS) entry which is preliminary data.</text>
</comment>
<evidence type="ECO:0000313" key="3">
    <source>
        <dbReference type="Proteomes" id="UP001049176"/>
    </source>
</evidence>
<dbReference type="Pfam" id="PF12937">
    <property type="entry name" value="F-box-like"/>
    <property type="match status" value="1"/>
</dbReference>
<feature type="domain" description="F-box" evidence="1">
    <location>
        <begin position="76"/>
        <end position="135"/>
    </location>
</feature>
<dbReference type="Proteomes" id="UP001049176">
    <property type="component" value="Chromosome 6"/>
</dbReference>
<sequence>MNTFPDIRFRALKSPMKPDELLANLRHNVLPSFPREISHFTRNARHDLNLYDELIQHIRNKKATLSREITRYESLTTPIRKLPPEVLRQIFGFAAGRSRFNHPFSACQSTAFRLSSVCYKWREIALQSPELWANMCISLDAKSILPVKLSLSRSQQHTLSIELVGGYEGDEEQPCEELLRLLVEHNHRWRELDLSLVGSLVLDSDLGGFNSMLESVICSSVGLHSLSFKEDENLQSFTLNMEPEYPIYHDDFPWETIRHLNTKYGNLQHVLECLQHGRGLLSLTYRDDQDSALTYNFPSQRVDEDRVVSNLGTLSLELSNPSTLYPLLSDILQNVTLPSLKNLTISCETLGVRQRISRTFQFCHMWPAVNLSLFMERSRCNLTTLVLTGIPLLDSQVISMLHLTPSLHTFTLHELWATETTQYQEAPKKLHRTVTKDLLEKLEATYSNAFYFQHPLLPKLKWLTLWVQSHFDADEAFVELVKSRWVRPASGDPSFAYDTEHLRTVELYVLGRKLLEEVYEPLKTIEENGMMITVFGDGVRVV</sequence>
<dbReference type="GeneID" id="66079641"/>
<dbReference type="AlphaFoldDB" id="A0A9P7RYK6"/>
<evidence type="ECO:0000313" key="2">
    <source>
        <dbReference type="EMBL" id="KAG7091536.1"/>
    </source>
</evidence>
<protein>
    <recommendedName>
        <fullName evidence="1">F-box domain-containing protein</fullName>
    </recommendedName>
</protein>
<keyword evidence="3" id="KW-1185">Reference proteome</keyword>
<dbReference type="InterPro" id="IPR036047">
    <property type="entry name" value="F-box-like_dom_sf"/>
</dbReference>
<evidence type="ECO:0000259" key="1">
    <source>
        <dbReference type="PROSITE" id="PS50181"/>
    </source>
</evidence>
<dbReference type="RefSeq" id="XP_043008006.1">
    <property type="nucleotide sequence ID" value="XM_043155536.1"/>
</dbReference>
<dbReference type="OrthoDB" id="3221235at2759"/>
<organism evidence="2 3">
    <name type="scientific">Marasmius oreades</name>
    <name type="common">fairy-ring Marasmius</name>
    <dbReference type="NCBI Taxonomy" id="181124"/>
    <lineage>
        <taxon>Eukaryota</taxon>
        <taxon>Fungi</taxon>
        <taxon>Dikarya</taxon>
        <taxon>Basidiomycota</taxon>
        <taxon>Agaricomycotina</taxon>
        <taxon>Agaricomycetes</taxon>
        <taxon>Agaricomycetidae</taxon>
        <taxon>Agaricales</taxon>
        <taxon>Marasmiineae</taxon>
        <taxon>Marasmiaceae</taxon>
        <taxon>Marasmius</taxon>
    </lineage>
</organism>
<dbReference type="SUPFAM" id="SSF81383">
    <property type="entry name" value="F-box domain"/>
    <property type="match status" value="1"/>
</dbReference>
<dbReference type="EMBL" id="CM032186">
    <property type="protein sequence ID" value="KAG7091536.1"/>
    <property type="molecule type" value="Genomic_DNA"/>
</dbReference>
<dbReference type="Gene3D" id="1.20.1280.50">
    <property type="match status" value="1"/>
</dbReference>